<evidence type="ECO:0000313" key="16">
    <source>
        <dbReference type="Proteomes" id="UP000031512"/>
    </source>
</evidence>
<keyword evidence="16" id="KW-1185">Reference proteome</keyword>
<evidence type="ECO:0000256" key="13">
    <source>
        <dbReference type="ARBA" id="ARBA00023303"/>
    </source>
</evidence>
<feature type="transmembrane region" description="Helical" evidence="14">
    <location>
        <begin position="14"/>
        <end position="36"/>
    </location>
</feature>
<accession>L1LBS1</accession>
<reference evidence="15 16" key="1">
    <citation type="journal article" date="2012" name="BMC Genomics">
        <title>Comparative genomic analysis and phylogenetic position of Theileria equi.</title>
        <authorList>
            <person name="Kappmeyer L.S."/>
            <person name="Thiagarajan M."/>
            <person name="Herndon D.R."/>
            <person name="Ramsay J.D."/>
            <person name="Caler E."/>
            <person name="Djikeng A."/>
            <person name="Gillespie J.J."/>
            <person name="Lau A.O."/>
            <person name="Roalson E.H."/>
            <person name="Silva J.C."/>
            <person name="Silva M.G."/>
            <person name="Suarez C.E."/>
            <person name="Ueti M.W."/>
            <person name="Nene V.M."/>
            <person name="Mealey R.H."/>
            <person name="Knowles D.P."/>
            <person name="Brayton K.A."/>
        </authorList>
    </citation>
    <scope>NUCLEOTIDE SEQUENCE [LARGE SCALE GENOMIC DNA]</scope>
    <source>
        <strain evidence="15 16">WA</strain>
    </source>
</reference>
<dbReference type="GeneID" id="15804396"/>
<comment type="caution">
    <text evidence="15">The sequence shown here is derived from an EMBL/GenBank/DDBJ whole genome shotgun (WGS) entry which is preliminary data.</text>
</comment>
<dbReference type="Pfam" id="PF01956">
    <property type="entry name" value="EMC3_TMCO1"/>
    <property type="match status" value="1"/>
</dbReference>
<dbReference type="EMBL" id="ACOU01000004">
    <property type="protein sequence ID" value="EKX72761.1"/>
    <property type="molecule type" value="Genomic_DNA"/>
</dbReference>
<evidence type="ECO:0000256" key="9">
    <source>
        <dbReference type="ARBA" id="ARBA00022989"/>
    </source>
</evidence>
<dbReference type="InterPro" id="IPR008559">
    <property type="entry name" value="TMCO1"/>
</dbReference>
<keyword evidence="9 14" id="KW-1133">Transmembrane helix</keyword>
<keyword evidence="11" id="KW-0406">Ion transport</keyword>
<sequence>MTDEFSALDKRDTFYILLFSILAGVANELISWVFVYRKESFQKAHKEVCDGYEDYVLSKIIPASKNSILSGETPAKVFAGKIRKLRNTKNVSTLITGLVFMGLMPAIMSFFENCAVAKLPFKPFYFIAFFTHSKTLGNDVTDCTATAIYTLVSVVSGHYTKVFLGYSSPISAFKESVLEEEIRRGM</sequence>
<keyword evidence="6 14" id="KW-0812">Transmembrane</keyword>
<evidence type="ECO:0000256" key="11">
    <source>
        <dbReference type="ARBA" id="ARBA00023065"/>
    </source>
</evidence>
<dbReference type="AlphaFoldDB" id="L1LBS1"/>
<feature type="transmembrane region" description="Helical" evidence="14">
    <location>
        <begin position="91"/>
        <end position="111"/>
    </location>
</feature>
<evidence type="ECO:0000256" key="1">
    <source>
        <dbReference type="ARBA" id="ARBA00004477"/>
    </source>
</evidence>
<keyword evidence="8" id="KW-0106">Calcium</keyword>
<keyword evidence="4" id="KW-0109">Calcium transport</keyword>
<dbReference type="VEuPathDB" id="PiroplasmaDB:BEWA_013200"/>
<evidence type="ECO:0000256" key="14">
    <source>
        <dbReference type="SAM" id="Phobius"/>
    </source>
</evidence>
<dbReference type="GO" id="GO:0032469">
    <property type="term" value="P:endoplasmic reticulum calcium ion homeostasis"/>
    <property type="evidence" value="ECO:0007669"/>
    <property type="project" value="InterPro"/>
</dbReference>
<evidence type="ECO:0000256" key="7">
    <source>
        <dbReference type="ARBA" id="ARBA00022824"/>
    </source>
</evidence>
<dbReference type="eggNOG" id="KOG3312">
    <property type="taxonomic scope" value="Eukaryota"/>
</dbReference>
<evidence type="ECO:0000256" key="4">
    <source>
        <dbReference type="ARBA" id="ARBA00022568"/>
    </source>
</evidence>
<protein>
    <recommendedName>
        <fullName evidence="17">CLAC channel</fullName>
    </recommendedName>
</protein>
<evidence type="ECO:0008006" key="17">
    <source>
        <dbReference type="Google" id="ProtNLM"/>
    </source>
</evidence>
<dbReference type="RefSeq" id="XP_004832213.1">
    <property type="nucleotide sequence ID" value="XM_004832156.1"/>
</dbReference>
<evidence type="ECO:0000256" key="10">
    <source>
        <dbReference type="ARBA" id="ARBA00023054"/>
    </source>
</evidence>
<dbReference type="SMART" id="SM01415">
    <property type="entry name" value="DUF106"/>
    <property type="match status" value="1"/>
</dbReference>
<dbReference type="GO" id="GO:0005789">
    <property type="term" value="C:endoplasmic reticulum membrane"/>
    <property type="evidence" value="ECO:0007669"/>
    <property type="project" value="UniProtKB-SubCell"/>
</dbReference>
<dbReference type="KEGG" id="beq:BEWA_013200"/>
<keyword evidence="12 14" id="KW-0472">Membrane</keyword>
<evidence type="ECO:0000256" key="5">
    <source>
        <dbReference type="ARBA" id="ARBA00022673"/>
    </source>
</evidence>
<evidence type="ECO:0000256" key="6">
    <source>
        <dbReference type="ARBA" id="ARBA00022692"/>
    </source>
</evidence>
<keyword evidence="10" id="KW-0175">Coiled coil</keyword>
<gene>
    <name evidence="15" type="ORF">BEWA_013200</name>
</gene>
<dbReference type="OrthoDB" id="342726at2759"/>
<keyword evidence="3" id="KW-0813">Transport</keyword>
<evidence type="ECO:0000256" key="2">
    <source>
        <dbReference type="ARBA" id="ARBA00006537"/>
    </source>
</evidence>
<dbReference type="InterPro" id="IPR002809">
    <property type="entry name" value="EMC3/TMCO1"/>
</dbReference>
<dbReference type="Proteomes" id="UP000031512">
    <property type="component" value="Unassembled WGS sequence"/>
</dbReference>
<keyword evidence="7" id="KW-0256">Endoplasmic reticulum</keyword>
<comment type="similarity">
    <text evidence="2">Belongs to the TMCO1 family.</text>
</comment>
<evidence type="ECO:0000313" key="15">
    <source>
        <dbReference type="EMBL" id="EKX72761.1"/>
    </source>
</evidence>
<evidence type="ECO:0000256" key="3">
    <source>
        <dbReference type="ARBA" id="ARBA00022448"/>
    </source>
</evidence>
<name>L1LBS1_THEEQ</name>
<dbReference type="GO" id="GO:0005262">
    <property type="term" value="F:calcium channel activity"/>
    <property type="evidence" value="ECO:0007669"/>
    <property type="project" value="UniProtKB-KW"/>
</dbReference>
<dbReference type="PANTHER" id="PTHR20917:SF0">
    <property type="entry name" value="CALCIUM LOAD-ACTIVATED CALCIUM CHANNEL"/>
    <property type="match status" value="1"/>
</dbReference>
<comment type="subcellular location">
    <subcellularLocation>
        <location evidence="1">Endoplasmic reticulum membrane</location>
        <topology evidence="1">Multi-pass membrane protein</topology>
    </subcellularLocation>
</comment>
<evidence type="ECO:0000256" key="8">
    <source>
        <dbReference type="ARBA" id="ARBA00022837"/>
    </source>
</evidence>
<keyword evidence="5" id="KW-0107">Calcium channel</keyword>
<dbReference type="STRING" id="1537102.L1LBS1"/>
<proteinExistence type="inferred from homology"/>
<keyword evidence="13" id="KW-0407">Ion channel</keyword>
<evidence type="ECO:0000256" key="12">
    <source>
        <dbReference type="ARBA" id="ARBA00023136"/>
    </source>
</evidence>
<organism evidence="15 16">
    <name type="scientific">Theileria equi strain WA</name>
    <dbReference type="NCBI Taxonomy" id="1537102"/>
    <lineage>
        <taxon>Eukaryota</taxon>
        <taxon>Sar</taxon>
        <taxon>Alveolata</taxon>
        <taxon>Apicomplexa</taxon>
        <taxon>Aconoidasida</taxon>
        <taxon>Piroplasmida</taxon>
        <taxon>Theileriidae</taxon>
        <taxon>Theileria</taxon>
    </lineage>
</organism>
<dbReference type="PANTHER" id="PTHR20917">
    <property type="entry name" value="PNAS-RELATED"/>
    <property type="match status" value="1"/>
</dbReference>